<accession>A0A0B6AN60</accession>
<evidence type="ECO:0000313" key="2">
    <source>
        <dbReference type="Proteomes" id="UP000031829"/>
    </source>
</evidence>
<name>A0A0B6AN60_PRIM2</name>
<dbReference type="HOGENOM" id="CLU_1955207_0_0_9"/>
<evidence type="ECO:0000313" key="1">
    <source>
        <dbReference type="EMBL" id="AJI21279.1"/>
    </source>
</evidence>
<dbReference type="EMBL" id="CP009920">
    <property type="protein sequence ID" value="AJI21279.1"/>
    <property type="molecule type" value="Genomic_DNA"/>
</dbReference>
<dbReference type="RefSeq" id="WP_016763097.1">
    <property type="nucleotide sequence ID" value="NZ_BCVB01000007.1"/>
</dbReference>
<sequence length="144" mass="17105">MSITVHATQWIHFQIKLYNLHSKTRSLKDQKLELPLPEFHQNLIIFTSAAHHGLTFGYQAIQWDTPYTSCPIYIEHQSIPWSTLEQRSHKHITEHITAIFLETMFYRQSQFKQCQFCFEFIIPESLFDHTTCQNCASRHFGVVY</sequence>
<protein>
    <submittedName>
        <fullName evidence="1">Uncharacterized protein</fullName>
    </submittedName>
</protein>
<gene>
    <name evidence="1" type="ORF">BG04_3070</name>
</gene>
<dbReference type="GeneID" id="93641134"/>
<reference evidence="1 2" key="1">
    <citation type="journal article" date="2015" name="Genome Announc.">
        <title>Complete genome sequences for 35 biothreat assay-relevant bacillus species.</title>
        <authorList>
            <person name="Johnson S.L."/>
            <person name="Daligault H.E."/>
            <person name="Davenport K.W."/>
            <person name="Jaissle J."/>
            <person name="Frey K.G."/>
            <person name="Ladner J.T."/>
            <person name="Broomall S.M."/>
            <person name="Bishop-Lilly K.A."/>
            <person name="Bruce D.C."/>
            <person name="Gibbons H.S."/>
            <person name="Coyne S.R."/>
            <person name="Lo C.C."/>
            <person name="Meincke L."/>
            <person name="Munk A.C."/>
            <person name="Koroleva G.I."/>
            <person name="Rosenzweig C.N."/>
            <person name="Palacios G.F."/>
            <person name="Redden C.L."/>
            <person name="Minogue T.D."/>
            <person name="Chain P.S."/>
        </authorList>
    </citation>
    <scope>NUCLEOTIDE SEQUENCE [LARGE SCALE GENOMIC DNA]</scope>
    <source>
        <strain evidence="2">ATCC 14581 / DSM 32 / JCM 2506 / NBRC 15308 / NCIMB 9376 / NCTC 10342 / NRRL B-14308 / VKM B-512</strain>
    </source>
</reference>
<dbReference type="KEGG" id="bmeg:BG04_3070"/>
<proteinExistence type="predicted"/>
<dbReference type="AlphaFoldDB" id="A0A0B6AN60"/>
<dbReference type="Proteomes" id="UP000031829">
    <property type="component" value="Chromosome"/>
</dbReference>
<organism evidence="1 2">
    <name type="scientific">Priestia megaterium (strain ATCC 14581 / DSM 32 / CCUG 1817 / JCM 2506 / NBRC 15308 / NCIMB 9376 / NCTC 10342 / NRRL B-14308 / VKM B-512 / Ford 19)</name>
    <name type="common">Bacillus megaterium</name>
    <dbReference type="NCBI Taxonomy" id="1348623"/>
    <lineage>
        <taxon>Bacteria</taxon>
        <taxon>Bacillati</taxon>
        <taxon>Bacillota</taxon>
        <taxon>Bacilli</taxon>
        <taxon>Bacillales</taxon>
        <taxon>Bacillaceae</taxon>
        <taxon>Priestia</taxon>
    </lineage>
</organism>